<gene>
    <name evidence="1" type="ORF">GCM10011588_26760</name>
</gene>
<evidence type="ECO:0000313" key="2">
    <source>
        <dbReference type="Proteomes" id="UP000638263"/>
    </source>
</evidence>
<proteinExistence type="predicted"/>
<reference evidence="1" key="2">
    <citation type="submission" date="2020-09" db="EMBL/GenBank/DDBJ databases">
        <authorList>
            <person name="Sun Q."/>
            <person name="Zhou Y."/>
        </authorList>
    </citation>
    <scope>NUCLEOTIDE SEQUENCE</scope>
    <source>
        <strain evidence="1">CGMCC 4.3508</strain>
    </source>
</reference>
<evidence type="ECO:0000313" key="1">
    <source>
        <dbReference type="EMBL" id="GGL10867.1"/>
    </source>
</evidence>
<protein>
    <submittedName>
        <fullName evidence="1">Uncharacterized protein</fullName>
    </submittedName>
</protein>
<accession>A0A917RJ60</accession>
<sequence length="75" mass="8424">MADEQLEQFAGQELREAVLLEWRPAGRATDNTTTTCRCGYHAIRSAISVRTIDGTAGANCFRYALRWFGRDTRNG</sequence>
<dbReference type="EMBL" id="BMMH01000004">
    <property type="protein sequence ID" value="GGL10867.1"/>
    <property type="molecule type" value="Genomic_DNA"/>
</dbReference>
<dbReference type="Proteomes" id="UP000638263">
    <property type="component" value="Unassembled WGS sequence"/>
</dbReference>
<organism evidence="1 2">
    <name type="scientific">Nocardia jinanensis</name>
    <dbReference type="NCBI Taxonomy" id="382504"/>
    <lineage>
        <taxon>Bacteria</taxon>
        <taxon>Bacillati</taxon>
        <taxon>Actinomycetota</taxon>
        <taxon>Actinomycetes</taxon>
        <taxon>Mycobacteriales</taxon>
        <taxon>Nocardiaceae</taxon>
        <taxon>Nocardia</taxon>
    </lineage>
</organism>
<reference evidence="1" key="1">
    <citation type="journal article" date="2014" name="Int. J. Syst. Evol. Microbiol.">
        <title>Complete genome sequence of Corynebacterium casei LMG S-19264T (=DSM 44701T), isolated from a smear-ripened cheese.</title>
        <authorList>
            <consortium name="US DOE Joint Genome Institute (JGI-PGF)"/>
            <person name="Walter F."/>
            <person name="Albersmeier A."/>
            <person name="Kalinowski J."/>
            <person name="Ruckert C."/>
        </authorList>
    </citation>
    <scope>NUCLEOTIDE SEQUENCE</scope>
    <source>
        <strain evidence="1">CGMCC 4.3508</strain>
    </source>
</reference>
<dbReference type="AlphaFoldDB" id="A0A917RJ60"/>
<comment type="caution">
    <text evidence="1">The sequence shown here is derived from an EMBL/GenBank/DDBJ whole genome shotgun (WGS) entry which is preliminary data.</text>
</comment>
<name>A0A917RJ60_9NOCA</name>
<keyword evidence="2" id="KW-1185">Reference proteome</keyword>